<dbReference type="Pfam" id="PF00561">
    <property type="entry name" value="Abhydrolase_1"/>
    <property type="match status" value="1"/>
</dbReference>
<dbReference type="PRINTS" id="PR00111">
    <property type="entry name" value="ABHYDROLASE"/>
</dbReference>
<name>A0A1F7L118_9BACT</name>
<dbReference type="InterPro" id="IPR029058">
    <property type="entry name" value="AB_hydrolase_fold"/>
</dbReference>
<proteinExistence type="predicted"/>
<dbReference type="PANTHER" id="PTHR43798">
    <property type="entry name" value="MONOACYLGLYCEROL LIPASE"/>
    <property type="match status" value="1"/>
</dbReference>
<dbReference type="GO" id="GO:0016787">
    <property type="term" value="F:hydrolase activity"/>
    <property type="evidence" value="ECO:0007669"/>
    <property type="project" value="UniProtKB-KW"/>
</dbReference>
<dbReference type="Pfam" id="PF08386">
    <property type="entry name" value="Abhydrolase_4"/>
    <property type="match status" value="1"/>
</dbReference>
<evidence type="ECO:0000256" key="1">
    <source>
        <dbReference type="ARBA" id="ARBA00022801"/>
    </source>
</evidence>
<feature type="domain" description="AB hydrolase-1" evidence="2">
    <location>
        <begin position="19"/>
        <end position="116"/>
    </location>
</feature>
<organism evidence="4 5">
    <name type="scientific">Candidatus Roizmanbacteria bacterium RIFOXYD1_FULL_38_12</name>
    <dbReference type="NCBI Taxonomy" id="1802093"/>
    <lineage>
        <taxon>Bacteria</taxon>
        <taxon>Candidatus Roizmaniibacteriota</taxon>
    </lineage>
</organism>
<reference evidence="4 5" key="1">
    <citation type="journal article" date="2016" name="Nat. Commun.">
        <title>Thousands of microbial genomes shed light on interconnected biogeochemical processes in an aquifer system.</title>
        <authorList>
            <person name="Anantharaman K."/>
            <person name="Brown C.T."/>
            <person name="Hug L.A."/>
            <person name="Sharon I."/>
            <person name="Castelle C.J."/>
            <person name="Probst A.J."/>
            <person name="Thomas B.C."/>
            <person name="Singh A."/>
            <person name="Wilkins M.J."/>
            <person name="Karaoz U."/>
            <person name="Brodie E.L."/>
            <person name="Williams K.H."/>
            <person name="Hubbard S.S."/>
            <person name="Banfield J.F."/>
        </authorList>
    </citation>
    <scope>NUCLEOTIDE SEQUENCE [LARGE SCALE GENOMIC DNA]</scope>
</reference>
<evidence type="ECO:0000259" key="3">
    <source>
        <dbReference type="Pfam" id="PF08386"/>
    </source>
</evidence>
<evidence type="ECO:0000313" key="4">
    <source>
        <dbReference type="EMBL" id="OGK73823.1"/>
    </source>
</evidence>
<dbReference type="GO" id="GO:0016020">
    <property type="term" value="C:membrane"/>
    <property type="evidence" value="ECO:0007669"/>
    <property type="project" value="TreeGrafter"/>
</dbReference>
<feature type="domain" description="Peptidase S33 tripeptidyl aminopeptidase-like C-terminal" evidence="3">
    <location>
        <begin position="185"/>
        <end position="239"/>
    </location>
</feature>
<sequence>MYQSLGGRKIHYSIEGSGPPIIFVHGWGGTIQSLTPLANLFSHHTRVLLDLPGFGKSDPPEKNWGVEEYAKCISELLLKLNIKQTTYVGHSFGGSLGIYLASTSPAFINKLILCSSSYKRTGITSNARTSWIKKLPLPPLLLLALRKAAYRILYPGSDALKFPHVEENLRRVLSQDLSLHLANIHAPTLIIWGKQDIDTPLNLAEELHQKIANSKLILFDDATHGLPLKNPRGVYKEIVKFI</sequence>
<dbReference type="AlphaFoldDB" id="A0A1F7L118"/>
<dbReference type="InterPro" id="IPR000073">
    <property type="entry name" value="AB_hydrolase_1"/>
</dbReference>
<dbReference type="EMBL" id="MGBR01000001">
    <property type="protein sequence ID" value="OGK73823.1"/>
    <property type="molecule type" value="Genomic_DNA"/>
</dbReference>
<dbReference type="Gene3D" id="3.40.50.1820">
    <property type="entry name" value="alpha/beta hydrolase"/>
    <property type="match status" value="1"/>
</dbReference>
<gene>
    <name evidence="4" type="ORF">A3K52_03510</name>
</gene>
<accession>A0A1F7L118</accession>
<dbReference type="InterPro" id="IPR013595">
    <property type="entry name" value="Pept_S33_TAP-like_C"/>
</dbReference>
<evidence type="ECO:0000313" key="5">
    <source>
        <dbReference type="Proteomes" id="UP000177050"/>
    </source>
</evidence>
<dbReference type="SUPFAM" id="SSF53474">
    <property type="entry name" value="alpha/beta-Hydrolases"/>
    <property type="match status" value="1"/>
</dbReference>
<dbReference type="PANTHER" id="PTHR43798:SF31">
    <property type="entry name" value="AB HYDROLASE SUPERFAMILY PROTEIN YCLE"/>
    <property type="match status" value="1"/>
</dbReference>
<dbReference type="InterPro" id="IPR050266">
    <property type="entry name" value="AB_hydrolase_sf"/>
</dbReference>
<dbReference type="Proteomes" id="UP000177050">
    <property type="component" value="Unassembled WGS sequence"/>
</dbReference>
<keyword evidence="1" id="KW-0378">Hydrolase</keyword>
<protein>
    <submittedName>
        <fullName evidence="4">Uncharacterized protein</fullName>
    </submittedName>
</protein>
<evidence type="ECO:0000259" key="2">
    <source>
        <dbReference type="Pfam" id="PF00561"/>
    </source>
</evidence>
<comment type="caution">
    <text evidence="4">The sequence shown here is derived from an EMBL/GenBank/DDBJ whole genome shotgun (WGS) entry which is preliminary data.</text>
</comment>